<name>A0A8X6KBC1_TRICU</name>
<protein>
    <submittedName>
        <fullName evidence="1">Uncharacterized protein</fullName>
    </submittedName>
</protein>
<reference evidence="1" key="1">
    <citation type="submission" date="2020-07" db="EMBL/GenBank/DDBJ databases">
        <title>Multicomponent nature underlies the extraordinary mechanical properties of spider dragline silk.</title>
        <authorList>
            <person name="Kono N."/>
            <person name="Nakamura H."/>
            <person name="Mori M."/>
            <person name="Yoshida Y."/>
            <person name="Ohtoshi R."/>
            <person name="Malay A.D."/>
            <person name="Moran D.A.P."/>
            <person name="Tomita M."/>
            <person name="Numata K."/>
            <person name="Arakawa K."/>
        </authorList>
    </citation>
    <scope>NUCLEOTIDE SEQUENCE</scope>
</reference>
<dbReference type="EMBL" id="BMAO01020566">
    <property type="protein sequence ID" value="GFQ68389.1"/>
    <property type="molecule type" value="Genomic_DNA"/>
</dbReference>
<proteinExistence type="predicted"/>
<dbReference type="AlphaFoldDB" id="A0A8X6KBC1"/>
<organism evidence="1 2">
    <name type="scientific">Trichonephila clavata</name>
    <name type="common">Joro spider</name>
    <name type="synonym">Nephila clavata</name>
    <dbReference type="NCBI Taxonomy" id="2740835"/>
    <lineage>
        <taxon>Eukaryota</taxon>
        <taxon>Metazoa</taxon>
        <taxon>Ecdysozoa</taxon>
        <taxon>Arthropoda</taxon>
        <taxon>Chelicerata</taxon>
        <taxon>Arachnida</taxon>
        <taxon>Araneae</taxon>
        <taxon>Araneomorphae</taxon>
        <taxon>Entelegynae</taxon>
        <taxon>Araneoidea</taxon>
        <taxon>Nephilidae</taxon>
        <taxon>Trichonephila</taxon>
    </lineage>
</organism>
<evidence type="ECO:0000313" key="2">
    <source>
        <dbReference type="Proteomes" id="UP000887116"/>
    </source>
</evidence>
<comment type="caution">
    <text evidence="1">The sequence shown here is derived from an EMBL/GenBank/DDBJ whole genome shotgun (WGS) entry which is preliminary data.</text>
</comment>
<dbReference type="Proteomes" id="UP000887116">
    <property type="component" value="Unassembled WGS sequence"/>
</dbReference>
<gene>
    <name evidence="1" type="ORF">TNCT_188931</name>
</gene>
<sequence>MQYKGNMHPGQVIILISRQILHQLYLKVFTEDHRTSCVKQETGRKKTFSYQLVPMLLKEHQLNGQTEPKANIGDLIVHFHRGDTVCIEHSGRF</sequence>
<dbReference type="OrthoDB" id="6471782at2759"/>
<accession>A0A8X6KBC1</accession>
<evidence type="ECO:0000313" key="1">
    <source>
        <dbReference type="EMBL" id="GFQ68389.1"/>
    </source>
</evidence>
<keyword evidence="2" id="KW-1185">Reference proteome</keyword>